<dbReference type="PANTHER" id="PTHR46696:SF1">
    <property type="entry name" value="CYTOCHROME P450 YJIB-RELATED"/>
    <property type="match status" value="1"/>
</dbReference>
<protein>
    <submittedName>
        <fullName evidence="2">Cytochrome P450</fullName>
    </submittedName>
</protein>
<dbReference type="GO" id="GO:0005506">
    <property type="term" value="F:iron ion binding"/>
    <property type="evidence" value="ECO:0007669"/>
    <property type="project" value="InterPro"/>
</dbReference>
<name>A0A918X8Q4_9ACTN</name>
<evidence type="ECO:0000256" key="1">
    <source>
        <dbReference type="ARBA" id="ARBA00010617"/>
    </source>
</evidence>
<evidence type="ECO:0000313" key="3">
    <source>
        <dbReference type="Proteomes" id="UP000654947"/>
    </source>
</evidence>
<proteinExistence type="inferred from homology"/>
<dbReference type="Gene3D" id="1.10.630.10">
    <property type="entry name" value="Cytochrome P450"/>
    <property type="match status" value="1"/>
</dbReference>
<comment type="caution">
    <text evidence="2">The sequence shown here is derived from an EMBL/GenBank/DDBJ whole genome shotgun (WGS) entry which is preliminary data.</text>
</comment>
<accession>A0A918X8Q4</accession>
<dbReference type="GO" id="GO:0004497">
    <property type="term" value="F:monooxygenase activity"/>
    <property type="evidence" value="ECO:0007669"/>
    <property type="project" value="InterPro"/>
</dbReference>
<dbReference type="SUPFAM" id="SSF48264">
    <property type="entry name" value="Cytochrome P450"/>
    <property type="match status" value="1"/>
</dbReference>
<sequence>MNSCPVRLRGPEHTVDPAGYIEAVRAEHGSVVPVLMDADVPAWLVIGYRELHQVLNTPATFARSSARWNAWDRVPADWPLLPMVLQVPSVLYAEGDDHHRRSRAITDALAAVDPHELRSITVRMADRLIDTFCGSSGVDLRTAYAARIPALVLGWIYGIEDRRGDELAAVMTAMIDGGPDAMSAQRDLMSRMAHLVAERRAAPGPDAVSRLLAHPAGYTDDELTAELIVILGGGNQPTGEWIGNALRLMLTDERFSASFAGARSSVRSALNEVLWEDTPTQIQAGRYAVHDTELGGRHIRQGDMVLLGLSGANRDPGVRAGIPAEGNNAHLSFSHGAHRCPLPAQDIAETIAATAVEVLLDRLPDVELAVAPQELRWRPSPWVRGVSSLPVTFTSVSPRGDY</sequence>
<organism evidence="2 3">
    <name type="scientific">Nocardiopsis kunsanensis</name>
    <dbReference type="NCBI Taxonomy" id="141693"/>
    <lineage>
        <taxon>Bacteria</taxon>
        <taxon>Bacillati</taxon>
        <taxon>Actinomycetota</taxon>
        <taxon>Actinomycetes</taxon>
        <taxon>Streptosporangiales</taxon>
        <taxon>Nocardiopsidaceae</taxon>
        <taxon>Nocardiopsis</taxon>
    </lineage>
</organism>
<dbReference type="PANTHER" id="PTHR46696">
    <property type="entry name" value="P450, PUTATIVE (EUROFUNG)-RELATED"/>
    <property type="match status" value="1"/>
</dbReference>
<dbReference type="InterPro" id="IPR002397">
    <property type="entry name" value="Cyt_P450_B"/>
</dbReference>
<dbReference type="InterPro" id="IPR036396">
    <property type="entry name" value="Cyt_P450_sf"/>
</dbReference>
<dbReference type="AlphaFoldDB" id="A0A918X8Q4"/>
<evidence type="ECO:0000313" key="2">
    <source>
        <dbReference type="EMBL" id="GHD16723.1"/>
    </source>
</evidence>
<comment type="similarity">
    <text evidence="1">Belongs to the cytochrome P450 family.</text>
</comment>
<dbReference type="Proteomes" id="UP000654947">
    <property type="component" value="Unassembled WGS sequence"/>
</dbReference>
<reference evidence="2 3" key="1">
    <citation type="journal article" date="2014" name="Int. J. Syst. Evol. Microbiol.">
        <title>Complete genome sequence of Corynebacterium casei LMG S-19264T (=DSM 44701T), isolated from a smear-ripened cheese.</title>
        <authorList>
            <consortium name="US DOE Joint Genome Institute (JGI-PGF)"/>
            <person name="Walter F."/>
            <person name="Albersmeier A."/>
            <person name="Kalinowski J."/>
            <person name="Ruckert C."/>
        </authorList>
    </citation>
    <scope>NUCLEOTIDE SEQUENCE [LARGE SCALE GENOMIC DNA]</scope>
    <source>
        <strain evidence="2 3">KCTC 19473</strain>
    </source>
</reference>
<dbReference type="EMBL" id="BMXL01000002">
    <property type="protein sequence ID" value="GHD16723.1"/>
    <property type="molecule type" value="Genomic_DNA"/>
</dbReference>
<dbReference type="GO" id="GO:0016705">
    <property type="term" value="F:oxidoreductase activity, acting on paired donors, with incorporation or reduction of molecular oxygen"/>
    <property type="evidence" value="ECO:0007669"/>
    <property type="project" value="InterPro"/>
</dbReference>
<dbReference type="RefSeq" id="WP_193517263.1">
    <property type="nucleotide sequence ID" value="NZ_BMXL01000002.1"/>
</dbReference>
<dbReference type="PRINTS" id="PR00359">
    <property type="entry name" value="BP450"/>
</dbReference>
<dbReference type="CDD" id="cd20623">
    <property type="entry name" value="CYP_unk"/>
    <property type="match status" value="1"/>
</dbReference>
<gene>
    <name evidence="2" type="ORF">GCM10007147_05130</name>
</gene>
<keyword evidence="3" id="KW-1185">Reference proteome</keyword>
<dbReference type="GO" id="GO:0020037">
    <property type="term" value="F:heme binding"/>
    <property type="evidence" value="ECO:0007669"/>
    <property type="project" value="InterPro"/>
</dbReference>